<dbReference type="Pfam" id="PF09826">
    <property type="entry name" value="Beta_propel"/>
    <property type="match status" value="1"/>
</dbReference>
<dbReference type="RefSeq" id="WP_135551490.1">
    <property type="nucleotide sequence ID" value="NZ_SPQQ01000012.1"/>
</dbReference>
<evidence type="ECO:0000313" key="2">
    <source>
        <dbReference type="EMBL" id="TGE35653.1"/>
    </source>
</evidence>
<dbReference type="Proteomes" id="UP000298460">
    <property type="component" value="Unassembled WGS sequence"/>
</dbReference>
<name>A0A4Z0R0D2_9FIRM</name>
<reference evidence="2 3" key="1">
    <citation type="submission" date="2019-03" db="EMBL/GenBank/DDBJ databases">
        <title>Draft Genome Sequence of Desulfosporosinus fructosivorans Strain 63.6F, Isolated from Marine Sediment in the Baltic Sea.</title>
        <authorList>
            <person name="Hausmann B."/>
            <person name="Vandieken V."/>
            <person name="Pjevac P."/>
            <person name="Schreck K."/>
            <person name="Herbold C.W."/>
            <person name="Loy A."/>
        </authorList>
    </citation>
    <scope>NUCLEOTIDE SEQUENCE [LARGE SCALE GENOMIC DNA]</scope>
    <source>
        <strain evidence="2 3">63.6F</strain>
    </source>
</reference>
<gene>
    <name evidence="2" type="ORF">E4K67_24310</name>
</gene>
<dbReference type="InterPro" id="IPR019198">
    <property type="entry name" value="Beta_propeller_containing"/>
</dbReference>
<evidence type="ECO:0008006" key="4">
    <source>
        <dbReference type="Google" id="ProtNLM"/>
    </source>
</evidence>
<comment type="caution">
    <text evidence="2">The sequence shown here is derived from an EMBL/GenBank/DDBJ whole genome shotgun (WGS) entry which is preliminary data.</text>
</comment>
<dbReference type="EMBL" id="SPQQ01000012">
    <property type="protein sequence ID" value="TGE35653.1"/>
    <property type="molecule type" value="Genomic_DNA"/>
</dbReference>
<accession>A0A4Z0R0D2</accession>
<evidence type="ECO:0000256" key="1">
    <source>
        <dbReference type="SAM" id="MobiDB-lite"/>
    </source>
</evidence>
<dbReference type="AlphaFoldDB" id="A0A4Z0R0D2"/>
<feature type="region of interest" description="Disordered" evidence="1">
    <location>
        <begin position="343"/>
        <end position="372"/>
    </location>
</feature>
<dbReference type="OrthoDB" id="9778998at2"/>
<protein>
    <recommendedName>
        <fullName evidence="4">Beta propeller domain-containing protein</fullName>
    </recommendedName>
</protein>
<sequence>MKKAWFLVVLLMVFVLVTLPKQGKASNEEVAVTQEQSLPVVETAENLRSILKESQSSRTLLGQGRLYAGDVMLGAVNKSAQTSEVSAPSSANFDMTTGSSDHSSTNLQVEGVDEADIIKNDGQYIYQVNNQELIVTQAYPAKQMNIVSRIAFKEGEFTPQELYVDDHYLVLIGNAYYPETSSPDTPKVQPQVQNGSQVQIYPPVLTRFTSKVIVYDLADKTNLKKLREIELDGDYVSSRKIGSNLYLIANKYLDTYRIMEEGVEPPLPSYRDTAGKGDFATIGYKDIHYFPQSIEANYLLIAALDLDQRDKEMQVAAYLGSGQAVYASASNLYVAVTQYQQVHQPDSDLPSPESAAKAQPAPNNSSASSPAIAPKKLIPGSFKITTALYKFGLAQGGTTYKAKGEVPGTILNQFALDEDKDCLRIATTTGQVWRTDELTSKNNVYVLDQNLQLTGKLEDIAPGEKIYSVRFMGDRGYLVTFKSVDPFFVLDLKDPAAPTILGALKIPGYSDYLHPYDENHIIGFGKETIELSQNAGQGILPGEAGSSTAFYQGLKLAVFDVTDVAHPVEMFKTTIGDRGTDSEVLRNHKALLFDKERGILSFPVTLMEVANPGGVNSRNGFPDYGQFTYQGAYVYQIDLVKGFTLRGKITHLKDEDILKSGQYYLNSSKAIERIIFIKDTLYTLSQAMIKANDLTSLQEENSLILRR</sequence>
<feature type="compositionally biased region" description="Low complexity" evidence="1">
    <location>
        <begin position="354"/>
        <end position="372"/>
    </location>
</feature>
<evidence type="ECO:0000313" key="3">
    <source>
        <dbReference type="Proteomes" id="UP000298460"/>
    </source>
</evidence>
<proteinExistence type="predicted"/>
<keyword evidence="3" id="KW-1185">Reference proteome</keyword>
<organism evidence="2 3">
    <name type="scientific">Desulfosporosinus fructosivorans</name>
    <dbReference type="NCBI Taxonomy" id="2018669"/>
    <lineage>
        <taxon>Bacteria</taxon>
        <taxon>Bacillati</taxon>
        <taxon>Bacillota</taxon>
        <taxon>Clostridia</taxon>
        <taxon>Eubacteriales</taxon>
        <taxon>Desulfitobacteriaceae</taxon>
        <taxon>Desulfosporosinus</taxon>
    </lineage>
</organism>
<feature type="region of interest" description="Disordered" evidence="1">
    <location>
        <begin position="86"/>
        <end position="105"/>
    </location>
</feature>